<sequence length="275" mass="31165">MSCPHSNHNTAMLPHTLGPKASSFCSTKSMSPTKLLDPPTPPAPPSPQPNQPQPPARTNQPHLQSHHLLTRQHQMQRTMRAEDFRGMMALKEDAEKVAHRSFVRRLVDGRTQIPMLNHRREGYDLMNVTIDAHLTTLQWSPVVVMATPDALHRQGQTVQTLNLEDVVSIVPWTHKLPTKKPSMTELEMAKKGARWYFGLCVAYPKRHRTQQLTMLCTNAAEQEQLVASFRTLTRAAKQRQSALQLLERTKLEYVEPVRPTTTVHRPSIPSSLGHK</sequence>
<name>W4G138_APHAT</name>
<dbReference type="VEuPathDB" id="FungiDB:H257_11563"/>
<evidence type="ECO:0000313" key="2">
    <source>
        <dbReference type="EMBL" id="ETV73415.1"/>
    </source>
</evidence>
<dbReference type="RefSeq" id="XP_009836841.1">
    <property type="nucleotide sequence ID" value="XM_009838539.1"/>
</dbReference>
<dbReference type="OrthoDB" id="10421614at2759"/>
<gene>
    <name evidence="2" type="ORF">H257_11563</name>
</gene>
<dbReference type="GeneID" id="20813559"/>
<reference evidence="2" key="1">
    <citation type="submission" date="2013-12" db="EMBL/GenBank/DDBJ databases">
        <title>The Genome Sequence of Aphanomyces astaci APO3.</title>
        <authorList>
            <consortium name="The Broad Institute Genomics Platform"/>
            <person name="Russ C."/>
            <person name="Tyler B."/>
            <person name="van West P."/>
            <person name="Dieguez-Uribeondo J."/>
            <person name="Young S.K."/>
            <person name="Zeng Q."/>
            <person name="Gargeya S."/>
            <person name="Fitzgerald M."/>
            <person name="Abouelleil A."/>
            <person name="Alvarado L."/>
            <person name="Chapman S.B."/>
            <person name="Gainer-Dewar J."/>
            <person name="Goldberg J."/>
            <person name="Griggs A."/>
            <person name="Gujja S."/>
            <person name="Hansen M."/>
            <person name="Howarth C."/>
            <person name="Imamovic A."/>
            <person name="Ireland A."/>
            <person name="Larimer J."/>
            <person name="McCowan C."/>
            <person name="Murphy C."/>
            <person name="Pearson M."/>
            <person name="Poon T.W."/>
            <person name="Priest M."/>
            <person name="Roberts A."/>
            <person name="Saif S."/>
            <person name="Shea T."/>
            <person name="Sykes S."/>
            <person name="Wortman J."/>
            <person name="Nusbaum C."/>
            <person name="Birren B."/>
        </authorList>
    </citation>
    <scope>NUCLEOTIDE SEQUENCE [LARGE SCALE GENOMIC DNA]</scope>
    <source>
        <strain evidence="2">APO3</strain>
    </source>
</reference>
<dbReference type="AlphaFoldDB" id="W4G138"/>
<feature type="compositionally biased region" description="Polar residues" evidence="1">
    <location>
        <begin position="1"/>
        <end position="10"/>
    </location>
</feature>
<feature type="compositionally biased region" description="Polar residues" evidence="1">
    <location>
        <begin position="23"/>
        <end position="32"/>
    </location>
</feature>
<protein>
    <submittedName>
        <fullName evidence="2">Uncharacterized protein</fullName>
    </submittedName>
</protein>
<evidence type="ECO:0000256" key="1">
    <source>
        <dbReference type="SAM" id="MobiDB-lite"/>
    </source>
</evidence>
<accession>W4G138</accession>
<feature type="region of interest" description="Disordered" evidence="1">
    <location>
        <begin position="1"/>
        <end position="63"/>
    </location>
</feature>
<feature type="compositionally biased region" description="Pro residues" evidence="1">
    <location>
        <begin position="38"/>
        <end position="55"/>
    </location>
</feature>
<dbReference type="EMBL" id="KI913148">
    <property type="protein sequence ID" value="ETV73415.1"/>
    <property type="molecule type" value="Genomic_DNA"/>
</dbReference>
<proteinExistence type="predicted"/>
<organism evidence="2">
    <name type="scientific">Aphanomyces astaci</name>
    <name type="common">Crayfish plague agent</name>
    <dbReference type="NCBI Taxonomy" id="112090"/>
    <lineage>
        <taxon>Eukaryota</taxon>
        <taxon>Sar</taxon>
        <taxon>Stramenopiles</taxon>
        <taxon>Oomycota</taxon>
        <taxon>Saprolegniomycetes</taxon>
        <taxon>Saprolegniales</taxon>
        <taxon>Verrucalvaceae</taxon>
        <taxon>Aphanomyces</taxon>
    </lineage>
</organism>